<evidence type="ECO:0000256" key="2">
    <source>
        <dbReference type="ARBA" id="ARBA00022946"/>
    </source>
</evidence>
<dbReference type="Pfam" id="PF04280">
    <property type="entry name" value="Tim44"/>
    <property type="match status" value="1"/>
</dbReference>
<sequence length="326" mass="37978">MSLRLLNKVGIQFLQETSVNFLAPIASTSINVQQVRHRRTKHWDPKWKPLRTLKVVKVELPKFNENTEDLTEEEMRSRLKEQGLLPPRPWLEKPFFISSTGGVFEGYVPPEGDGKVSPISAQGAKQKLQFLEKKSKTMLAIRKIRSFEEDFDTPEFCKAAQNVYIKMHECMASGDKETIQQYITERAYPEVMHNMKNKTIRWKYLKDVELPRVVHARCTDVVSKENIFAQVTVRFHTQQVLAIYDRFGRLMHGSEIIAKDVLEYVVFEKHLANEYGLWRVHDKIIPDWMPPKEPTSLTFEKPQLNIIESKEKELVDKEKKPAEIAA</sequence>
<keyword evidence="2" id="KW-0809">Transit peptide</keyword>
<feature type="domain" description="Tim44-like" evidence="9">
    <location>
        <begin position="137"/>
        <end position="285"/>
    </location>
</feature>
<keyword evidence="10" id="KW-1185">Reference proteome</keyword>
<evidence type="ECO:0000313" key="10">
    <source>
        <dbReference type="Proteomes" id="UP000695000"/>
    </source>
</evidence>
<accession>A0ABM1MKU9</accession>
<evidence type="ECO:0000256" key="7">
    <source>
        <dbReference type="ARBA" id="ARBA00039448"/>
    </source>
</evidence>
<proteinExistence type="inferred from homology"/>
<dbReference type="PANTHER" id="PTHR28554:SF1">
    <property type="entry name" value="LARGE RIBOSOMAL SUBUNIT PROTEIN ML45"/>
    <property type="match status" value="1"/>
</dbReference>
<evidence type="ECO:0000256" key="8">
    <source>
        <dbReference type="ARBA" id="ARBA00043031"/>
    </source>
</evidence>
<dbReference type="GO" id="GO:0005840">
    <property type="term" value="C:ribosome"/>
    <property type="evidence" value="ECO:0007669"/>
    <property type="project" value="UniProtKB-KW"/>
</dbReference>
<dbReference type="InterPro" id="IPR032710">
    <property type="entry name" value="NTF2-like_dom_sf"/>
</dbReference>
<dbReference type="GeneID" id="108561669"/>
<evidence type="ECO:0000256" key="4">
    <source>
        <dbReference type="ARBA" id="ARBA00023128"/>
    </source>
</evidence>
<dbReference type="Proteomes" id="UP000695000">
    <property type="component" value="Unplaced"/>
</dbReference>
<protein>
    <recommendedName>
        <fullName evidence="7">Large ribosomal subunit protein mL45</fullName>
    </recommendedName>
    <alternativeName>
        <fullName evidence="8">39S ribosomal protein L45, mitochondrial</fullName>
    </alternativeName>
</protein>
<comment type="subcellular location">
    <subcellularLocation>
        <location evidence="1">Mitochondrion</location>
    </subcellularLocation>
</comment>
<dbReference type="RefSeq" id="XP_017775199.1">
    <property type="nucleotide sequence ID" value="XM_017919710.1"/>
</dbReference>
<dbReference type="InterPro" id="IPR051975">
    <property type="entry name" value="mtLSU_mL45"/>
</dbReference>
<evidence type="ECO:0000256" key="6">
    <source>
        <dbReference type="ARBA" id="ARBA00038073"/>
    </source>
</evidence>
<reference evidence="11" key="1">
    <citation type="submission" date="2025-08" db="UniProtKB">
        <authorList>
            <consortium name="RefSeq"/>
        </authorList>
    </citation>
    <scope>IDENTIFICATION</scope>
    <source>
        <tissue evidence="11">Whole Larva</tissue>
    </source>
</reference>
<keyword evidence="5" id="KW-0687">Ribonucleoprotein</keyword>
<keyword evidence="3 11" id="KW-0689">Ribosomal protein</keyword>
<evidence type="ECO:0000256" key="3">
    <source>
        <dbReference type="ARBA" id="ARBA00022980"/>
    </source>
</evidence>
<name>A0ABM1MKU9_NICVS</name>
<dbReference type="SUPFAM" id="SSF54427">
    <property type="entry name" value="NTF2-like"/>
    <property type="match status" value="1"/>
</dbReference>
<evidence type="ECO:0000256" key="5">
    <source>
        <dbReference type="ARBA" id="ARBA00023274"/>
    </source>
</evidence>
<evidence type="ECO:0000256" key="1">
    <source>
        <dbReference type="ARBA" id="ARBA00004173"/>
    </source>
</evidence>
<dbReference type="PANTHER" id="PTHR28554">
    <property type="entry name" value="39S RIBOSOMAL PROTEIN L45, MITOCHONDRIAL"/>
    <property type="match status" value="1"/>
</dbReference>
<dbReference type="InterPro" id="IPR007379">
    <property type="entry name" value="Tim44-like_dom"/>
</dbReference>
<comment type="similarity">
    <text evidence="6">Belongs to the mitochondrion-specific ribosomal protein mL45 family.</text>
</comment>
<evidence type="ECO:0000313" key="11">
    <source>
        <dbReference type="RefSeq" id="XP_017775199.1"/>
    </source>
</evidence>
<dbReference type="Gene3D" id="3.10.450.240">
    <property type="match status" value="1"/>
</dbReference>
<keyword evidence="4" id="KW-0496">Mitochondrion</keyword>
<dbReference type="SMART" id="SM00978">
    <property type="entry name" value="Tim44"/>
    <property type="match status" value="1"/>
</dbReference>
<evidence type="ECO:0000259" key="9">
    <source>
        <dbReference type="SMART" id="SM00978"/>
    </source>
</evidence>
<gene>
    <name evidence="11" type="primary">LOC108561669</name>
</gene>
<organism evidence="10 11">
    <name type="scientific">Nicrophorus vespilloides</name>
    <name type="common">Boreal carrion beetle</name>
    <dbReference type="NCBI Taxonomy" id="110193"/>
    <lineage>
        <taxon>Eukaryota</taxon>
        <taxon>Metazoa</taxon>
        <taxon>Ecdysozoa</taxon>
        <taxon>Arthropoda</taxon>
        <taxon>Hexapoda</taxon>
        <taxon>Insecta</taxon>
        <taxon>Pterygota</taxon>
        <taxon>Neoptera</taxon>
        <taxon>Endopterygota</taxon>
        <taxon>Coleoptera</taxon>
        <taxon>Polyphaga</taxon>
        <taxon>Staphyliniformia</taxon>
        <taxon>Silphidae</taxon>
        <taxon>Nicrophorinae</taxon>
        <taxon>Nicrophorus</taxon>
    </lineage>
</organism>